<evidence type="ECO:0000313" key="1">
    <source>
        <dbReference type="EMBL" id="BAO34544.1"/>
    </source>
</evidence>
<protein>
    <submittedName>
        <fullName evidence="1">Uncharacterized protein</fullName>
    </submittedName>
</protein>
<proteinExistence type="predicted"/>
<accession>A0AAT9DVB9</accession>
<organism evidence="1">
    <name type="scientific">Serratia marcescens SM39</name>
    <dbReference type="NCBI Taxonomy" id="1334564"/>
    <lineage>
        <taxon>Bacteria</taxon>
        <taxon>Pseudomonadati</taxon>
        <taxon>Pseudomonadota</taxon>
        <taxon>Gammaproteobacteria</taxon>
        <taxon>Enterobacterales</taxon>
        <taxon>Yersiniaceae</taxon>
        <taxon>Serratia</taxon>
    </lineage>
</organism>
<gene>
    <name evidence="1" type="ORF">SM39_2547</name>
</gene>
<dbReference type="AlphaFoldDB" id="A0AAT9DVB9"/>
<reference evidence="1" key="1">
    <citation type="journal article" date="2014" name="Genome Biol. Evol.">
        <title>Genome evolution and plasticity of Serratia marcescens, an important multidrug-resistant nosocomial pathogen.</title>
        <authorList>
            <person name="Iguchi A."/>
            <person name="Nagaya Y."/>
            <person name="Pradel E."/>
            <person name="Ooka T."/>
            <person name="Ogura Y."/>
            <person name="Katsura K."/>
            <person name="Kurokawa K."/>
            <person name="Oshima K."/>
            <person name="Hattori M."/>
            <person name="Parkhill J."/>
            <person name="Sebaihia M."/>
            <person name="Coulthurst S.J."/>
            <person name="Gotoh N."/>
            <person name="Thomson N.R."/>
            <person name="Ewbank J.J."/>
            <person name="Hayashi T."/>
        </authorList>
    </citation>
    <scope>NUCLEOTIDE SEQUENCE</scope>
    <source>
        <strain evidence="1">SM39</strain>
    </source>
</reference>
<name>A0AAT9DVB9_SERMA</name>
<sequence length="99" mass="11448">MIARALPLRRCELRRRWFSRSRSVAQHRLDRHFHMTCQILTDQPSENLVTCFAPGAVRSAILLWATCPLPLNAEAYGDKRITSHYDYSKKSAVYPFPSV</sequence>
<dbReference type="KEGG" id="smar:SM39_2547"/>
<dbReference type="EMBL" id="AP013063">
    <property type="protein sequence ID" value="BAO34544.1"/>
    <property type="molecule type" value="Genomic_DNA"/>
</dbReference>